<dbReference type="SMART" id="SM00014">
    <property type="entry name" value="acidPPc"/>
    <property type="match status" value="1"/>
</dbReference>
<evidence type="ECO:0000259" key="8">
    <source>
        <dbReference type="SMART" id="SM00014"/>
    </source>
</evidence>
<feature type="transmembrane region" description="Helical" evidence="7">
    <location>
        <begin position="188"/>
        <end position="209"/>
    </location>
</feature>
<keyword evidence="3 7" id="KW-0812">Transmembrane</keyword>
<evidence type="ECO:0000256" key="4">
    <source>
        <dbReference type="ARBA" id="ARBA00022801"/>
    </source>
</evidence>
<comment type="caution">
    <text evidence="9">The sequence shown here is derived from an EMBL/GenBank/DDBJ whole genome shotgun (WGS) entry which is preliminary data.</text>
</comment>
<keyword evidence="6 7" id="KW-0472">Membrane</keyword>
<dbReference type="EMBL" id="VOBR01000001">
    <property type="protein sequence ID" value="TWP54347.1"/>
    <property type="molecule type" value="Genomic_DNA"/>
</dbReference>
<gene>
    <name evidence="9" type="ORF">FKR81_02025</name>
</gene>
<evidence type="ECO:0000256" key="6">
    <source>
        <dbReference type="ARBA" id="ARBA00023136"/>
    </source>
</evidence>
<evidence type="ECO:0000256" key="3">
    <source>
        <dbReference type="ARBA" id="ARBA00022692"/>
    </source>
</evidence>
<keyword evidence="4" id="KW-0378">Hydrolase</keyword>
<evidence type="ECO:0000256" key="1">
    <source>
        <dbReference type="ARBA" id="ARBA00004651"/>
    </source>
</evidence>
<dbReference type="PANTHER" id="PTHR14969:SF62">
    <property type="entry name" value="DECAPRENYLPHOSPHORYL-5-PHOSPHORIBOSE PHOSPHATASE RV3807C-RELATED"/>
    <property type="match status" value="1"/>
</dbReference>
<reference evidence="9 10" key="1">
    <citation type="submission" date="2019-07" db="EMBL/GenBank/DDBJ databases">
        <title>Lentzea xizangensis sp. nov., isolated from Qinghai-Tibetan Plateau Soils.</title>
        <authorList>
            <person name="Huang J."/>
        </authorList>
    </citation>
    <scope>NUCLEOTIDE SEQUENCE [LARGE SCALE GENOMIC DNA]</scope>
    <source>
        <strain evidence="9 10">FXJ1.1311</strain>
    </source>
</reference>
<protein>
    <submittedName>
        <fullName evidence="9">Phosphatase PAP2 family protein</fullName>
    </submittedName>
</protein>
<keyword evidence="10" id="KW-1185">Reference proteome</keyword>
<feature type="transmembrane region" description="Helical" evidence="7">
    <location>
        <begin position="160"/>
        <end position="176"/>
    </location>
</feature>
<dbReference type="InterPro" id="IPR000326">
    <property type="entry name" value="PAP2/HPO"/>
</dbReference>
<dbReference type="SUPFAM" id="SSF48317">
    <property type="entry name" value="Acid phosphatase/Vanadium-dependent haloperoxidase"/>
    <property type="match status" value="1"/>
</dbReference>
<feature type="domain" description="Phosphatidic acid phosphatase type 2/haloperoxidase" evidence="8">
    <location>
        <begin position="92"/>
        <end position="203"/>
    </location>
</feature>
<name>A0A563F301_9PSEU</name>
<evidence type="ECO:0000313" key="10">
    <source>
        <dbReference type="Proteomes" id="UP000316639"/>
    </source>
</evidence>
<dbReference type="Proteomes" id="UP000316639">
    <property type="component" value="Unassembled WGS sequence"/>
</dbReference>
<dbReference type="PANTHER" id="PTHR14969">
    <property type="entry name" value="SPHINGOSINE-1-PHOSPHATE PHOSPHOHYDROLASE"/>
    <property type="match status" value="1"/>
</dbReference>
<evidence type="ECO:0000256" key="2">
    <source>
        <dbReference type="ARBA" id="ARBA00022475"/>
    </source>
</evidence>
<accession>A0A563F301</accession>
<dbReference type="Gene3D" id="1.20.144.10">
    <property type="entry name" value="Phosphatidic acid phosphatase type 2/haloperoxidase"/>
    <property type="match status" value="1"/>
</dbReference>
<evidence type="ECO:0000256" key="5">
    <source>
        <dbReference type="ARBA" id="ARBA00022989"/>
    </source>
</evidence>
<dbReference type="AlphaFoldDB" id="A0A563F301"/>
<keyword evidence="2" id="KW-1003">Cell membrane</keyword>
<sequence length="224" mass="23315">MCARGTHHRPGHTDMSDDDADVAGCAGCGGAVAGGAEQVNRVESAVVRESGAPSGRAPCWWVIATSTAARGSVLWLVIAAGLAVRAGVSRRAAVRGVTAVAVASVASHLLGWLLPYRPRPRAGHLPARQALPERPDSSSFPSAHATSAAAFTTALGLEKPVLGVVVAPVAVVVAYSRVRTRVHWPTDVLAGVVLGGIVATLTRRLPLVFSSGSGRRSRLRRRWF</sequence>
<dbReference type="InterPro" id="IPR036938">
    <property type="entry name" value="PAP2/HPO_sf"/>
</dbReference>
<keyword evidence="5 7" id="KW-1133">Transmembrane helix</keyword>
<evidence type="ECO:0000256" key="7">
    <source>
        <dbReference type="SAM" id="Phobius"/>
    </source>
</evidence>
<feature type="transmembrane region" description="Helical" evidence="7">
    <location>
        <begin position="60"/>
        <end position="84"/>
    </location>
</feature>
<evidence type="ECO:0000313" key="9">
    <source>
        <dbReference type="EMBL" id="TWP54347.1"/>
    </source>
</evidence>
<comment type="subcellular location">
    <subcellularLocation>
        <location evidence="1">Cell membrane</location>
        <topology evidence="1">Multi-pass membrane protein</topology>
    </subcellularLocation>
</comment>
<dbReference type="GO" id="GO:0005886">
    <property type="term" value="C:plasma membrane"/>
    <property type="evidence" value="ECO:0007669"/>
    <property type="project" value="UniProtKB-SubCell"/>
</dbReference>
<organism evidence="9 10">
    <name type="scientific">Lentzea tibetensis</name>
    <dbReference type="NCBI Taxonomy" id="2591470"/>
    <lineage>
        <taxon>Bacteria</taxon>
        <taxon>Bacillati</taxon>
        <taxon>Actinomycetota</taxon>
        <taxon>Actinomycetes</taxon>
        <taxon>Pseudonocardiales</taxon>
        <taxon>Pseudonocardiaceae</taxon>
        <taxon>Lentzea</taxon>
    </lineage>
</organism>
<dbReference type="GO" id="GO:0016787">
    <property type="term" value="F:hydrolase activity"/>
    <property type="evidence" value="ECO:0007669"/>
    <property type="project" value="UniProtKB-KW"/>
</dbReference>
<dbReference type="Pfam" id="PF01569">
    <property type="entry name" value="PAP2"/>
    <property type="match status" value="1"/>
</dbReference>
<proteinExistence type="predicted"/>
<feature type="transmembrane region" description="Helical" evidence="7">
    <location>
        <begin position="96"/>
        <end position="114"/>
    </location>
</feature>